<feature type="domain" description="Major facilitator superfamily (MFS) profile" evidence="7">
    <location>
        <begin position="4"/>
        <end position="390"/>
    </location>
</feature>
<dbReference type="CDD" id="cd17388">
    <property type="entry name" value="MFS_TetA"/>
    <property type="match status" value="1"/>
</dbReference>
<gene>
    <name evidence="8" type="ORF">F963_01267</name>
</gene>
<dbReference type="SUPFAM" id="SSF103473">
    <property type="entry name" value="MFS general substrate transporter"/>
    <property type="match status" value="1"/>
</dbReference>
<evidence type="ECO:0000313" key="8">
    <source>
        <dbReference type="EMBL" id="ENV22651.1"/>
    </source>
</evidence>
<evidence type="ECO:0000256" key="5">
    <source>
        <dbReference type="ARBA" id="ARBA00023136"/>
    </source>
</evidence>
<comment type="caution">
    <text evidence="8">The sequence shown here is derived from an EMBL/GenBank/DDBJ whole genome shotgun (WGS) entry which is preliminary data.</text>
</comment>
<protein>
    <recommendedName>
        <fullName evidence="7">Major facilitator superfamily (MFS) profile domain-containing protein</fullName>
    </recommendedName>
</protein>
<feature type="transmembrane region" description="Helical" evidence="6">
    <location>
        <begin position="276"/>
        <end position="293"/>
    </location>
</feature>
<feature type="transmembrane region" description="Helical" evidence="6">
    <location>
        <begin position="334"/>
        <end position="360"/>
    </location>
</feature>
<sequence>MNRPLFIIFSTIVLDSIGIGIVFPLLPSLLKTLSQQQNVALLMGFFISCYAMMQFIFSPILGSLSDKIGRRPVLLISLAGSTISYLLLAFSSHLSWLFIGRIIAGMTSANMAVASAYIVDISSTENRAKYFGRFNAMFGLGFIIGPVLGGLLGQYGLQLPFLIAALLTGLNFLIALFALAESRPQHAAIQNHASLNPFKIFKCVFTQRNLLPLLLIFFIFSACGEAYGVCWALWGHDTFHWNSFWVGLSLGTFGLCQVLVQSLLPQHAVKFWGERNTILIGLGCIFVALNIMAFAQQGWIIFVIMPIFALGSIGTPSLQALASAKVSADLQGQFQGLIASTVSLASVIAPLFFSSIYFHFHTQWSGAIWLIVAIIYLFVLPLILFQLRAKPL</sequence>
<feature type="transmembrane region" description="Helical" evidence="6">
    <location>
        <begin position="96"/>
        <end position="119"/>
    </location>
</feature>
<keyword evidence="4 6" id="KW-1133">Transmembrane helix</keyword>
<dbReference type="PROSITE" id="PS50850">
    <property type="entry name" value="MFS"/>
    <property type="match status" value="1"/>
</dbReference>
<dbReference type="InterPro" id="IPR020846">
    <property type="entry name" value="MFS_dom"/>
</dbReference>
<dbReference type="PRINTS" id="PR01035">
    <property type="entry name" value="TCRTETA"/>
</dbReference>
<keyword evidence="3 6" id="KW-0812">Transmembrane</keyword>
<organism evidence="8 9">
    <name type="scientific">Acinetobacter bereziniae NIPH 3</name>
    <dbReference type="NCBI Taxonomy" id="1217651"/>
    <lineage>
        <taxon>Bacteria</taxon>
        <taxon>Pseudomonadati</taxon>
        <taxon>Pseudomonadota</taxon>
        <taxon>Gammaproteobacteria</taxon>
        <taxon>Moraxellales</taxon>
        <taxon>Moraxellaceae</taxon>
        <taxon>Acinetobacter</taxon>
    </lineage>
</organism>
<name>N8XEB9_ACIBZ</name>
<keyword evidence="5 6" id="KW-0472">Membrane</keyword>
<evidence type="ECO:0000256" key="6">
    <source>
        <dbReference type="SAM" id="Phobius"/>
    </source>
</evidence>
<dbReference type="GO" id="GO:0016020">
    <property type="term" value="C:membrane"/>
    <property type="evidence" value="ECO:0007669"/>
    <property type="project" value="UniProtKB-SubCell"/>
</dbReference>
<dbReference type="Pfam" id="PF07690">
    <property type="entry name" value="MFS_1"/>
    <property type="match status" value="1"/>
</dbReference>
<evidence type="ECO:0000256" key="3">
    <source>
        <dbReference type="ARBA" id="ARBA00022692"/>
    </source>
</evidence>
<feature type="transmembrane region" description="Helical" evidence="6">
    <location>
        <begin position="366"/>
        <end position="387"/>
    </location>
</feature>
<dbReference type="AlphaFoldDB" id="N8XEB9"/>
<dbReference type="Proteomes" id="UP000013270">
    <property type="component" value="Unassembled WGS sequence"/>
</dbReference>
<feature type="transmembrane region" description="Helical" evidence="6">
    <location>
        <begin position="131"/>
        <end position="153"/>
    </location>
</feature>
<accession>N8XEB9</accession>
<feature type="transmembrane region" description="Helical" evidence="6">
    <location>
        <begin position="5"/>
        <end position="27"/>
    </location>
</feature>
<feature type="transmembrane region" description="Helical" evidence="6">
    <location>
        <begin position="159"/>
        <end position="180"/>
    </location>
</feature>
<feature type="transmembrane region" description="Helical" evidence="6">
    <location>
        <begin position="39"/>
        <end position="61"/>
    </location>
</feature>
<evidence type="ECO:0000256" key="2">
    <source>
        <dbReference type="ARBA" id="ARBA00022448"/>
    </source>
</evidence>
<dbReference type="Gene3D" id="1.20.1250.20">
    <property type="entry name" value="MFS general substrate transporter like domains"/>
    <property type="match status" value="1"/>
</dbReference>
<feature type="transmembrane region" description="Helical" evidence="6">
    <location>
        <begin position="210"/>
        <end position="234"/>
    </location>
</feature>
<reference evidence="8 9" key="1">
    <citation type="submission" date="2013-02" db="EMBL/GenBank/DDBJ databases">
        <title>The Genome Sequence of Acinetobacter bereziniae NIPH 3.</title>
        <authorList>
            <consortium name="The Broad Institute Genome Sequencing Platform"/>
            <consortium name="The Broad Institute Genome Sequencing Center for Infectious Disease"/>
            <person name="Cerqueira G."/>
            <person name="Feldgarden M."/>
            <person name="Courvalin P."/>
            <person name="Perichon B."/>
            <person name="Grillot-Courvalin C."/>
            <person name="Clermont D."/>
            <person name="Rocha E."/>
            <person name="Yoon E.-J."/>
            <person name="Nemec A."/>
            <person name="Walker B."/>
            <person name="Young S.K."/>
            <person name="Zeng Q."/>
            <person name="Gargeya S."/>
            <person name="Fitzgerald M."/>
            <person name="Haas B."/>
            <person name="Abouelleil A."/>
            <person name="Alvarado L."/>
            <person name="Arachchi H.M."/>
            <person name="Berlin A.M."/>
            <person name="Chapman S.B."/>
            <person name="Dewar J."/>
            <person name="Goldberg J."/>
            <person name="Griggs A."/>
            <person name="Gujja S."/>
            <person name="Hansen M."/>
            <person name="Howarth C."/>
            <person name="Imamovic A."/>
            <person name="Larimer J."/>
            <person name="McCowan C."/>
            <person name="Murphy C."/>
            <person name="Neiman D."/>
            <person name="Pearson M."/>
            <person name="Priest M."/>
            <person name="Roberts A."/>
            <person name="Saif S."/>
            <person name="Shea T."/>
            <person name="Sisk P."/>
            <person name="Sykes S."/>
            <person name="Wortman J."/>
            <person name="Nusbaum C."/>
            <person name="Birren B."/>
        </authorList>
    </citation>
    <scope>NUCLEOTIDE SEQUENCE [LARGE SCALE GENOMIC DNA]</scope>
    <source>
        <strain evidence="8 9">NIPH 3</strain>
    </source>
</reference>
<dbReference type="RefSeq" id="WP_004829494.1">
    <property type="nucleotide sequence ID" value="NZ_KB849467.1"/>
</dbReference>
<dbReference type="PANTHER" id="PTHR23504">
    <property type="entry name" value="MAJOR FACILITATOR SUPERFAMILY DOMAIN-CONTAINING PROTEIN 10"/>
    <property type="match status" value="1"/>
</dbReference>
<dbReference type="GO" id="GO:0022857">
    <property type="term" value="F:transmembrane transporter activity"/>
    <property type="evidence" value="ECO:0007669"/>
    <property type="project" value="InterPro"/>
</dbReference>
<dbReference type="InterPro" id="IPR001958">
    <property type="entry name" value="Tet-R_TetA/multi-R_MdtG-like"/>
</dbReference>
<feature type="transmembrane region" description="Helical" evidence="6">
    <location>
        <begin position="299"/>
        <end position="322"/>
    </location>
</feature>
<dbReference type="EMBL" id="APPK01000025">
    <property type="protein sequence ID" value="ENV22651.1"/>
    <property type="molecule type" value="Genomic_DNA"/>
</dbReference>
<evidence type="ECO:0000313" key="9">
    <source>
        <dbReference type="Proteomes" id="UP000013270"/>
    </source>
</evidence>
<comment type="subcellular location">
    <subcellularLocation>
        <location evidence="1">Membrane</location>
        <topology evidence="1">Multi-pass membrane protein</topology>
    </subcellularLocation>
</comment>
<dbReference type="HOGENOM" id="CLU_001265_10_11_6"/>
<feature type="transmembrane region" description="Helical" evidence="6">
    <location>
        <begin position="73"/>
        <end position="90"/>
    </location>
</feature>
<keyword evidence="2" id="KW-0813">Transport</keyword>
<evidence type="ECO:0000256" key="4">
    <source>
        <dbReference type="ARBA" id="ARBA00022989"/>
    </source>
</evidence>
<evidence type="ECO:0000259" key="7">
    <source>
        <dbReference type="PROSITE" id="PS50850"/>
    </source>
</evidence>
<proteinExistence type="predicted"/>
<dbReference type="PANTHER" id="PTHR23504:SF15">
    <property type="entry name" value="MAJOR FACILITATOR SUPERFAMILY (MFS) PROFILE DOMAIN-CONTAINING PROTEIN"/>
    <property type="match status" value="1"/>
</dbReference>
<evidence type="ECO:0000256" key="1">
    <source>
        <dbReference type="ARBA" id="ARBA00004141"/>
    </source>
</evidence>
<dbReference type="InterPro" id="IPR011701">
    <property type="entry name" value="MFS"/>
</dbReference>
<dbReference type="InterPro" id="IPR036259">
    <property type="entry name" value="MFS_trans_sf"/>
</dbReference>
<dbReference type="PATRIC" id="fig|1217651.3.peg.1238"/>